<dbReference type="InterPro" id="IPR007848">
    <property type="entry name" value="Small_mtfrase_dom"/>
</dbReference>
<dbReference type="Pfam" id="PF05175">
    <property type="entry name" value="MTS"/>
    <property type="match status" value="1"/>
</dbReference>
<reference evidence="8 9" key="1">
    <citation type="submission" date="2020-01" db="EMBL/GenBank/DDBJ databases">
        <title>Genomes of bacteria type strains.</title>
        <authorList>
            <person name="Chen J."/>
            <person name="Zhu S."/>
            <person name="Yang J."/>
        </authorList>
    </citation>
    <scope>NUCLEOTIDE SEQUENCE [LARGE SCALE GENOMIC DNA]</scope>
    <source>
        <strain evidence="8 9">DSM 16655</strain>
    </source>
</reference>
<evidence type="ECO:0000313" key="8">
    <source>
        <dbReference type="EMBL" id="MCO6408439.1"/>
    </source>
</evidence>
<dbReference type="InterPro" id="IPR019874">
    <property type="entry name" value="RF_methyltr_PrmC"/>
</dbReference>
<evidence type="ECO:0000313" key="9">
    <source>
        <dbReference type="Proteomes" id="UP001320715"/>
    </source>
</evidence>
<comment type="function">
    <text evidence="5">Methylates the class 1 translation termination release factors RF1/PrfA and RF2/PrfB on the glutamine residue of the universally conserved GGQ motif.</text>
</comment>
<dbReference type="EC" id="2.1.1.297" evidence="5"/>
<keyword evidence="3 5" id="KW-0949">S-adenosyl-L-methionine</keyword>
<dbReference type="InterPro" id="IPR040758">
    <property type="entry name" value="PrmC_N"/>
</dbReference>
<dbReference type="InterPro" id="IPR050320">
    <property type="entry name" value="N5-glutamine_MTase"/>
</dbReference>
<sequence>MLRSAFRSADLETADLDARLLTAKLAGVEPHQLVTGGDAPLGETVRGRLAKALDDRLAGMPVHRILGFREFYGLSLRLSPATLEPRPDTETLIDAVLPLVREKAAATGSCSIADLGIGTGAIGLALLSECPQATCLGVDVSADAVKTALENARQLGLSKRYRAIEGNWLSGIDAQFDLIVSNPPYIPTADLSGLSREVTEHDPVQALDGGTDGLDAYRAIASQAGDRLVRGGYLAVEFGIGQGASVSMIFAAHGFAEAWMFRDLGGVERVLLFTMQGEPKPVSRDF</sequence>
<dbReference type="Gene3D" id="3.40.50.150">
    <property type="entry name" value="Vaccinia Virus protein VP39"/>
    <property type="match status" value="1"/>
</dbReference>
<comment type="similarity">
    <text evidence="5">Belongs to the protein N5-glutamine methyltransferase family. PrmC subfamily.</text>
</comment>
<gene>
    <name evidence="5 8" type="primary">prmC</name>
    <name evidence="8" type="ORF">GTW23_09665</name>
</gene>
<dbReference type="GO" id="GO:0102559">
    <property type="term" value="F:peptide chain release factor N(5)-glutamine methyltransferase activity"/>
    <property type="evidence" value="ECO:0007669"/>
    <property type="project" value="UniProtKB-EC"/>
</dbReference>
<proteinExistence type="inferred from homology"/>
<evidence type="ECO:0000256" key="4">
    <source>
        <dbReference type="ARBA" id="ARBA00048391"/>
    </source>
</evidence>
<dbReference type="EMBL" id="JAAAML010000002">
    <property type="protein sequence ID" value="MCO6408439.1"/>
    <property type="molecule type" value="Genomic_DNA"/>
</dbReference>
<evidence type="ECO:0000259" key="6">
    <source>
        <dbReference type="Pfam" id="PF05175"/>
    </source>
</evidence>
<evidence type="ECO:0000256" key="3">
    <source>
        <dbReference type="ARBA" id="ARBA00022691"/>
    </source>
</evidence>
<dbReference type="Pfam" id="PF17827">
    <property type="entry name" value="PrmC_N"/>
    <property type="match status" value="1"/>
</dbReference>
<comment type="caution">
    <text evidence="8">The sequence shown here is derived from an EMBL/GenBank/DDBJ whole genome shotgun (WGS) entry which is preliminary data.</text>
</comment>
<comment type="catalytic activity">
    <reaction evidence="4 5">
        <text>L-glutaminyl-[peptide chain release factor] + S-adenosyl-L-methionine = N(5)-methyl-L-glutaminyl-[peptide chain release factor] + S-adenosyl-L-homocysteine + H(+)</text>
        <dbReference type="Rhea" id="RHEA:42896"/>
        <dbReference type="Rhea" id="RHEA-COMP:10271"/>
        <dbReference type="Rhea" id="RHEA-COMP:10272"/>
        <dbReference type="ChEBI" id="CHEBI:15378"/>
        <dbReference type="ChEBI" id="CHEBI:30011"/>
        <dbReference type="ChEBI" id="CHEBI:57856"/>
        <dbReference type="ChEBI" id="CHEBI:59789"/>
        <dbReference type="ChEBI" id="CHEBI:61891"/>
        <dbReference type="EC" id="2.1.1.297"/>
    </reaction>
</comment>
<evidence type="ECO:0000259" key="7">
    <source>
        <dbReference type="Pfam" id="PF17827"/>
    </source>
</evidence>
<dbReference type="InterPro" id="IPR029063">
    <property type="entry name" value="SAM-dependent_MTases_sf"/>
</dbReference>
<dbReference type="PANTHER" id="PTHR18895">
    <property type="entry name" value="HEMK METHYLTRANSFERASE"/>
    <property type="match status" value="1"/>
</dbReference>
<dbReference type="NCBIfam" id="TIGR03534">
    <property type="entry name" value="RF_mod_PrmC"/>
    <property type="match status" value="1"/>
</dbReference>
<feature type="binding site" evidence="5">
    <location>
        <position position="168"/>
    </location>
    <ligand>
        <name>S-adenosyl-L-methionine</name>
        <dbReference type="ChEBI" id="CHEBI:59789"/>
    </ligand>
</feature>
<feature type="domain" description="Release factor glutamine methyltransferase N-terminal" evidence="7">
    <location>
        <begin position="3"/>
        <end position="67"/>
    </location>
</feature>
<evidence type="ECO:0000256" key="2">
    <source>
        <dbReference type="ARBA" id="ARBA00022679"/>
    </source>
</evidence>
<dbReference type="NCBIfam" id="TIGR00536">
    <property type="entry name" value="hemK_fam"/>
    <property type="match status" value="1"/>
</dbReference>
<evidence type="ECO:0000256" key="1">
    <source>
        <dbReference type="ARBA" id="ARBA00022603"/>
    </source>
</evidence>
<dbReference type="HAMAP" id="MF_02126">
    <property type="entry name" value="RF_methyltr_PrmC"/>
    <property type="match status" value="1"/>
</dbReference>
<accession>A0ABT1CQG2</accession>
<dbReference type="PROSITE" id="PS00092">
    <property type="entry name" value="N6_MTASE"/>
    <property type="match status" value="1"/>
</dbReference>
<feature type="binding site" evidence="5">
    <location>
        <begin position="182"/>
        <end position="185"/>
    </location>
    <ligand>
        <name>substrate</name>
    </ligand>
</feature>
<protein>
    <recommendedName>
        <fullName evidence="5">Release factor glutamine methyltransferase</fullName>
        <shortName evidence="5">RF MTase</shortName>
        <ecNumber evidence="5">2.1.1.297</ecNumber>
    </recommendedName>
    <alternativeName>
        <fullName evidence="5">N5-glutamine methyltransferase PrmC</fullName>
    </alternativeName>
    <alternativeName>
        <fullName evidence="5">Protein-(glutamine-N5) MTase PrmC</fullName>
    </alternativeName>
    <alternativeName>
        <fullName evidence="5">Protein-glutamine N-methyltransferase PrmC</fullName>
    </alternativeName>
</protein>
<dbReference type="Proteomes" id="UP001320715">
    <property type="component" value="Unassembled WGS sequence"/>
</dbReference>
<organism evidence="8 9">
    <name type="scientific">Hoeflea alexandrii</name>
    <dbReference type="NCBI Taxonomy" id="288436"/>
    <lineage>
        <taxon>Bacteria</taxon>
        <taxon>Pseudomonadati</taxon>
        <taxon>Pseudomonadota</taxon>
        <taxon>Alphaproteobacteria</taxon>
        <taxon>Hyphomicrobiales</taxon>
        <taxon>Rhizobiaceae</taxon>
        <taxon>Hoeflea</taxon>
    </lineage>
</organism>
<dbReference type="CDD" id="cd02440">
    <property type="entry name" value="AdoMet_MTases"/>
    <property type="match status" value="1"/>
</dbReference>
<evidence type="ECO:0000256" key="5">
    <source>
        <dbReference type="HAMAP-Rule" id="MF_02126"/>
    </source>
</evidence>
<dbReference type="SUPFAM" id="SSF53335">
    <property type="entry name" value="S-adenosyl-L-methionine-dependent methyltransferases"/>
    <property type="match status" value="1"/>
</dbReference>
<feature type="binding site" evidence="5">
    <location>
        <begin position="116"/>
        <end position="120"/>
    </location>
    <ligand>
        <name>S-adenosyl-L-methionine</name>
        <dbReference type="ChEBI" id="CHEBI:59789"/>
    </ligand>
</feature>
<dbReference type="GO" id="GO:0032259">
    <property type="term" value="P:methylation"/>
    <property type="evidence" value="ECO:0007669"/>
    <property type="project" value="UniProtKB-KW"/>
</dbReference>
<dbReference type="Gene3D" id="1.10.8.10">
    <property type="entry name" value="DNA helicase RuvA subunit, C-terminal domain"/>
    <property type="match status" value="1"/>
</dbReference>
<keyword evidence="2 5" id="KW-0808">Transferase</keyword>
<feature type="domain" description="Methyltransferase small" evidence="6">
    <location>
        <begin position="109"/>
        <end position="185"/>
    </location>
</feature>
<feature type="binding site" evidence="5">
    <location>
        <position position="182"/>
    </location>
    <ligand>
        <name>S-adenosyl-L-methionine</name>
        <dbReference type="ChEBI" id="CHEBI:59789"/>
    </ligand>
</feature>
<keyword evidence="1 5" id="KW-0489">Methyltransferase</keyword>
<dbReference type="InterPro" id="IPR002052">
    <property type="entry name" value="DNA_methylase_N6_adenine_CS"/>
</dbReference>
<name>A0ABT1CQG2_9HYPH</name>
<keyword evidence="9" id="KW-1185">Reference proteome</keyword>
<feature type="binding site" evidence="5">
    <location>
        <position position="139"/>
    </location>
    <ligand>
        <name>S-adenosyl-L-methionine</name>
        <dbReference type="ChEBI" id="CHEBI:59789"/>
    </ligand>
</feature>
<dbReference type="InterPro" id="IPR004556">
    <property type="entry name" value="HemK-like"/>
</dbReference>
<dbReference type="PANTHER" id="PTHR18895:SF74">
    <property type="entry name" value="MTRF1L RELEASE FACTOR GLUTAMINE METHYLTRANSFERASE"/>
    <property type="match status" value="1"/>
</dbReference>